<dbReference type="Proteomes" id="UP000786811">
    <property type="component" value="Unassembled WGS sequence"/>
</dbReference>
<dbReference type="EMBL" id="CAJNRD030001119">
    <property type="protein sequence ID" value="CAG5088709.1"/>
    <property type="molecule type" value="Genomic_DNA"/>
</dbReference>
<proteinExistence type="predicted"/>
<organism evidence="1 2">
    <name type="scientific">Cotesia congregata</name>
    <name type="common">Parasitoid wasp</name>
    <name type="synonym">Apanteles congregatus</name>
    <dbReference type="NCBI Taxonomy" id="51543"/>
    <lineage>
        <taxon>Eukaryota</taxon>
        <taxon>Metazoa</taxon>
        <taxon>Ecdysozoa</taxon>
        <taxon>Arthropoda</taxon>
        <taxon>Hexapoda</taxon>
        <taxon>Insecta</taxon>
        <taxon>Pterygota</taxon>
        <taxon>Neoptera</taxon>
        <taxon>Endopterygota</taxon>
        <taxon>Hymenoptera</taxon>
        <taxon>Apocrita</taxon>
        <taxon>Ichneumonoidea</taxon>
        <taxon>Braconidae</taxon>
        <taxon>Microgastrinae</taxon>
        <taxon>Cotesia</taxon>
    </lineage>
</organism>
<sequence>MILLNNTINLLIKEERLLVLRFIVIVYNLNLNLNNYQYEEVLWPANRQVTKDFLTDIFTNKRLPKPLRIRVQKYKEELSFKFPKIATRSLGYYPPWYKQNINFNLTMCDFNRSTTTAEMYRNYFLTIQEQYKNFEEYYTDGSVIENCAGFAVTTENNILHFYRLFNCSI</sequence>
<protein>
    <submittedName>
        <fullName evidence="1">Uncharacterized protein</fullName>
    </submittedName>
</protein>
<gene>
    <name evidence="1" type="ORF">HICCMSTLAB_LOCUS4950</name>
</gene>
<evidence type="ECO:0000313" key="2">
    <source>
        <dbReference type="Proteomes" id="UP000786811"/>
    </source>
</evidence>
<name>A0A8J2HBI5_COTCN</name>
<reference evidence="1" key="1">
    <citation type="submission" date="2021-04" db="EMBL/GenBank/DDBJ databases">
        <authorList>
            <person name="Chebbi M.A.C M."/>
        </authorList>
    </citation>
    <scope>NUCLEOTIDE SEQUENCE</scope>
</reference>
<evidence type="ECO:0000313" key="1">
    <source>
        <dbReference type="EMBL" id="CAG5088709.1"/>
    </source>
</evidence>
<comment type="caution">
    <text evidence="1">The sequence shown here is derived from an EMBL/GenBank/DDBJ whole genome shotgun (WGS) entry which is preliminary data.</text>
</comment>
<accession>A0A8J2HBI5</accession>
<dbReference type="AlphaFoldDB" id="A0A8J2HBI5"/>
<keyword evidence="2" id="KW-1185">Reference proteome</keyword>